<accession>A0A1G1T132</accession>
<reference evidence="1 2" key="1">
    <citation type="submission" date="2016-08" db="EMBL/GenBank/DDBJ databases">
        <title>Hymenobacter coccineus sp. nov., Hymenobacter lapidarius sp. nov. and Hymenobacter glacialis sp. nov., isolated from Antarctic soil.</title>
        <authorList>
            <person name="Sedlacek I."/>
            <person name="Kralova S."/>
            <person name="Kyrova K."/>
            <person name="Maslanova I."/>
            <person name="Stankova E."/>
            <person name="Vrbovska V."/>
            <person name="Nemec M."/>
            <person name="Bartak M."/>
            <person name="Svec P."/>
            <person name="Busse H.-J."/>
            <person name="Pantucek R."/>
        </authorList>
    </citation>
    <scope>NUCLEOTIDE SEQUENCE [LARGE SCALE GENOMIC DNA]</scope>
    <source>
        <strain evidence="1 2">CCM 8643</strain>
    </source>
</reference>
<sequence length="97" mass="10176">MRVAATWPLPGLGLLALPEGATPHLVGYPLHTALAVAVVLPDGHSCRGRATVEEIARTTSTERGLLLDFAPELVEQLATGTEIWLLEQAAGPSGLEL</sequence>
<dbReference type="OrthoDB" id="885787at2"/>
<protein>
    <submittedName>
        <fullName evidence="1">Uncharacterized protein</fullName>
    </submittedName>
</protein>
<dbReference type="AlphaFoldDB" id="A0A1G1T132"/>
<evidence type="ECO:0000313" key="1">
    <source>
        <dbReference type="EMBL" id="OGX84578.1"/>
    </source>
</evidence>
<keyword evidence="2" id="KW-1185">Reference proteome</keyword>
<gene>
    <name evidence="1" type="ORF">BEN47_16045</name>
</gene>
<proteinExistence type="predicted"/>
<dbReference type="Proteomes" id="UP000176294">
    <property type="component" value="Unassembled WGS sequence"/>
</dbReference>
<dbReference type="RefSeq" id="WP_070728787.1">
    <property type="nucleotide sequence ID" value="NZ_MDZB01000116.1"/>
</dbReference>
<name>A0A1G1T132_9BACT</name>
<dbReference type="EMBL" id="MDZB01000116">
    <property type="protein sequence ID" value="OGX84578.1"/>
    <property type="molecule type" value="Genomic_DNA"/>
</dbReference>
<organism evidence="1 2">
    <name type="scientific">Hymenobacter lapidarius</name>
    <dbReference type="NCBI Taxonomy" id="1908237"/>
    <lineage>
        <taxon>Bacteria</taxon>
        <taxon>Pseudomonadati</taxon>
        <taxon>Bacteroidota</taxon>
        <taxon>Cytophagia</taxon>
        <taxon>Cytophagales</taxon>
        <taxon>Hymenobacteraceae</taxon>
        <taxon>Hymenobacter</taxon>
    </lineage>
</organism>
<comment type="caution">
    <text evidence="1">The sequence shown here is derived from an EMBL/GenBank/DDBJ whole genome shotgun (WGS) entry which is preliminary data.</text>
</comment>
<evidence type="ECO:0000313" key="2">
    <source>
        <dbReference type="Proteomes" id="UP000176294"/>
    </source>
</evidence>